<evidence type="ECO:0000256" key="3">
    <source>
        <dbReference type="ARBA" id="ARBA00022617"/>
    </source>
</evidence>
<dbReference type="PRINTS" id="PR00465">
    <property type="entry name" value="EP450IV"/>
</dbReference>
<dbReference type="Proteomes" id="UP000319160">
    <property type="component" value="Unassembled WGS sequence"/>
</dbReference>
<dbReference type="PROSITE" id="PS00086">
    <property type="entry name" value="CYTOCHROME_P450"/>
    <property type="match status" value="1"/>
</dbReference>
<dbReference type="GO" id="GO:0016705">
    <property type="term" value="F:oxidoreductase activity, acting on paired donors, with incorporation or reduction of molecular oxygen"/>
    <property type="evidence" value="ECO:0007669"/>
    <property type="project" value="InterPro"/>
</dbReference>
<keyword evidence="10" id="KW-0812">Transmembrane</keyword>
<dbReference type="STRING" id="2512241.A0A553I5M5"/>
<feature type="transmembrane region" description="Helical" evidence="10">
    <location>
        <begin position="22"/>
        <end position="45"/>
    </location>
</feature>
<dbReference type="PANTHER" id="PTHR46206">
    <property type="entry name" value="CYTOCHROME P450"/>
    <property type="match status" value="1"/>
</dbReference>
<organism evidence="11 12">
    <name type="scientific">Xylaria flabelliformis</name>
    <dbReference type="NCBI Taxonomy" id="2512241"/>
    <lineage>
        <taxon>Eukaryota</taxon>
        <taxon>Fungi</taxon>
        <taxon>Dikarya</taxon>
        <taxon>Ascomycota</taxon>
        <taxon>Pezizomycotina</taxon>
        <taxon>Sordariomycetes</taxon>
        <taxon>Xylariomycetidae</taxon>
        <taxon>Xylariales</taxon>
        <taxon>Xylariaceae</taxon>
        <taxon>Xylaria</taxon>
    </lineage>
</organism>
<dbReference type="EMBL" id="VFLP01000015">
    <property type="protein sequence ID" value="TRX95507.1"/>
    <property type="molecule type" value="Genomic_DNA"/>
</dbReference>
<keyword evidence="10" id="KW-0472">Membrane</keyword>
<dbReference type="InterPro" id="IPR017972">
    <property type="entry name" value="Cyt_P450_CS"/>
</dbReference>
<dbReference type="InterPro" id="IPR002403">
    <property type="entry name" value="Cyt_P450_E_grp-IV"/>
</dbReference>
<comment type="cofactor">
    <cofactor evidence="1 8">
        <name>heme</name>
        <dbReference type="ChEBI" id="CHEBI:30413"/>
    </cofactor>
</comment>
<feature type="binding site" description="axial binding residue" evidence="8">
    <location>
        <position position="467"/>
    </location>
    <ligand>
        <name>heme</name>
        <dbReference type="ChEBI" id="CHEBI:30413"/>
    </ligand>
    <ligandPart>
        <name>Fe</name>
        <dbReference type="ChEBI" id="CHEBI:18248"/>
    </ligandPart>
</feature>
<evidence type="ECO:0000313" key="12">
    <source>
        <dbReference type="Proteomes" id="UP000319160"/>
    </source>
</evidence>
<dbReference type="AlphaFoldDB" id="A0A553I5M5"/>
<evidence type="ECO:0000256" key="5">
    <source>
        <dbReference type="ARBA" id="ARBA00023002"/>
    </source>
</evidence>
<dbReference type="OrthoDB" id="1844152at2759"/>
<evidence type="ECO:0000256" key="9">
    <source>
        <dbReference type="RuleBase" id="RU000461"/>
    </source>
</evidence>
<dbReference type="Pfam" id="PF00067">
    <property type="entry name" value="p450"/>
    <property type="match status" value="1"/>
</dbReference>
<evidence type="ECO:0008006" key="13">
    <source>
        <dbReference type="Google" id="ProtNLM"/>
    </source>
</evidence>
<proteinExistence type="inferred from homology"/>
<keyword evidence="6 8" id="KW-0408">Iron</keyword>
<dbReference type="InterPro" id="IPR001128">
    <property type="entry name" value="Cyt_P450"/>
</dbReference>
<evidence type="ECO:0000256" key="8">
    <source>
        <dbReference type="PIRSR" id="PIRSR602403-1"/>
    </source>
</evidence>
<evidence type="ECO:0000256" key="4">
    <source>
        <dbReference type="ARBA" id="ARBA00022723"/>
    </source>
</evidence>
<evidence type="ECO:0000256" key="6">
    <source>
        <dbReference type="ARBA" id="ARBA00023004"/>
    </source>
</evidence>
<comment type="caution">
    <text evidence="11">The sequence shown here is derived from an EMBL/GenBank/DDBJ whole genome shotgun (WGS) entry which is preliminary data.</text>
</comment>
<keyword evidence="5 9" id="KW-0560">Oxidoreductase</keyword>
<evidence type="ECO:0000256" key="1">
    <source>
        <dbReference type="ARBA" id="ARBA00001971"/>
    </source>
</evidence>
<dbReference type="SUPFAM" id="SSF48264">
    <property type="entry name" value="Cytochrome P450"/>
    <property type="match status" value="1"/>
</dbReference>
<dbReference type="InterPro" id="IPR036396">
    <property type="entry name" value="Cyt_P450_sf"/>
</dbReference>
<keyword evidence="12" id="KW-1185">Reference proteome</keyword>
<dbReference type="PANTHER" id="PTHR46206:SF2">
    <property type="entry name" value="CYTOCHROME P450 MONOOXYGENASE AUSG-RELATED"/>
    <property type="match status" value="1"/>
</dbReference>
<dbReference type="CDD" id="cd11041">
    <property type="entry name" value="CYP503A1-like"/>
    <property type="match status" value="1"/>
</dbReference>
<dbReference type="GO" id="GO:0004497">
    <property type="term" value="F:monooxygenase activity"/>
    <property type="evidence" value="ECO:0007669"/>
    <property type="project" value="UniProtKB-KW"/>
</dbReference>
<accession>A0A553I5M5</accession>
<evidence type="ECO:0000256" key="2">
    <source>
        <dbReference type="ARBA" id="ARBA00010617"/>
    </source>
</evidence>
<evidence type="ECO:0000256" key="10">
    <source>
        <dbReference type="SAM" id="Phobius"/>
    </source>
</evidence>
<evidence type="ECO:0000313" key="11">
    <source>
        <dbReference type="EMBL" id="TRX95507.1"/>
    </source>
</evidence>
<dbReference type="GO" id="GO:0020037">
    <property type="term" value="F:heme binding"/>
    <property type="evidence" value="ECO:0007669"/>
    <property type="project" value="InterPro"/>
</dbReference>
<dbReference type="Gene3D" id="1.10.630.10">
    <property type="entry name" value="Cytochrome P450"/>
    <property type="match status" value="1"/>
</dbReference>
<keyword evidence="4 8" id="KW-0479">Metal-binding</keyword>
<sequence>MNDKLLSNFTFSSLDDDWTSRALLSVHSVPYLLGIILVLSTTYAWSISDPSLKKLPYVNPPNLFSNAEAKRTYRKSAKTILQKARKQYPNQPYRMTTEFGEVIMLQSEAFDEVRNTPSLTFFGTFTQERVGEISGFSPVAAIGHSGKLLQIIARKQLTKLLGQVTEPLSEEIAYAVNINLGQPAVWREISITPLLLDITARMSSRVFLGEELARNEEWLYIAKNYTVDAVEALTMLSKYPVNLRRYIGWLFPQCRRVNDHFGRARKLMDPILKKRREMKEAALAAGQPVPVFNDALEWIEQESKALNSGYDAVEFQLVLSVVAISTTSDLLQSTLVELIQHPETMQAVRDEIVHVLRQDGWKKSSLYNLKLMDSVIKETQRIRPFFTAMRRAVEADTVLSDGILVKKGSRVHIDTHRMVDPEVYESPEVWKADRFLELRSQPGKEHMAQLVTTSVDHIGFGHGEHACPGRFFAANEIKIVLCHLLMKYDWELAPETDTKYTTVGFNQRANVATKVLYRQRQKVELDIDSI</sequence>
<evidence type="ECO:0000256" key="7">
    <source>
        <dbReference type="ARBA" id="ARBA00023033"/>
    </source>
</evidence>
<name>A0A553I5M5_9PEZI</name>
<dbReference type="GO" id="GO:0005506">
    <property type="term" value="F:iron ion binding"/>
    <property type="evidence" value="ECO:0007669"/>
    <property type="project" value="InterPro"/>
</dbReference>
<protein>
    <recommendedName>
        <fullName evidence="13">Cytochrome P450 monooxygenase</fullName>
    </recommendedName>
</protein>
<keyword evidence="7 9" id="KW-0503">Monooxygenase</keyword>
<comment type="similarity">
    <text evidence="2 9">Belongs to the cytochrome P450 family.</text>
</comment>
<reference evidence="12" key="1">
    <citation type="submission" date="2019-06" db="EMBL/GenBank/DDBJ databases">
        <title>Draft genome sequence of the griseofulvin-producing fungus Xylaria cubensis strain G536.</title>
        <authorList>
            <person name="Mead M.E."/>
            <person name="Raja H.A."/>
            <person name="Steenwyk J.L."/>
            <person name="Knowles S.L."/>
            <person name="Oberlies N.H."/>
            <person name="Rokas A."/>
        </authorList>
    </citation>
    <scope>NUCLEOTIDE SEQUENCE [LARGE SCALE GENOMIC DNA]</scope>
    <source>
        <strain evidence="12">G536</strain>
    </source>
</reference>
<keyword evidence="3 8" id="KW-0349">Heme</keyword>
<gene>
    <name evidence="11" type="ORF">FHL15_003465</name>
</gene>
<keyword evidence="10" id="KW-1133">Transmembrane helix</keyword>